<dbReference type="eggNOG" id="COG3339">
    <property type="taxonomic scope" value="Bacteria"/>
</dbReference>
<keyword evidence="4" id="KW-0472">Membrane</keyword>
<dbReference type="HOGENOM" id="CLU_107494_0_0_9"/>
<dbReference type="RefSeq" id="WP_009497533.1">
    <property type="nucleotide sequence ID" value="NZ_GL982998.1"/>
</dbReference>
<dbReference type="GO" id="GO:0003677">
    <property type="term" value="F:DNA binding"/>
    <property type="evidence" value="ECO:0007669"/>
    <property type="project" value="InterPro"/>
</dbReference>
<dbReference type="STRING" id="759851.SAMN04244570_1068"/>
<dbReference type="InterPro" id="IPR010982">
    <property type="entry name" value="Lambda_DNA-bd_dom_sf"/>
</dbReference>
<accession>F9DVN4</accession>
<sequence>MSNEFETLSIGHLLRNTLKKHSLSMRKLSERTDIDTATISRIINNKRKATLDHLEKFSSVLDIPLSKLLEAADYSIENKKESTFADDKTIQHLLDISDQLSATISISNVEKQLAEYKDDSQTTEGKNRILNDFEEKLQSTGGTGPFMDQLKYLFGRFKAQNGSKREIAIIGSALLYFIAPIDAIPDYLFAIGYIDDAIAVQIASSTVNKN</sequence>
<evidence type="ECO:0000313" key="6">
    <source>
        <dbReference type="EMBL" id="EGQ22473.1"/>
    </source>
</evidence>
<reference evidence="6 7" key="1">
    <citation type="submission" date="2011-04" db="EMBL/GenBank/DDBJ databases">
        <authorList>
            <person name="Muzny D."/>
            <person name="Qin X."/>
            <person name="Deng J."/>
            <person name="Jiang H."/>
            <person name="Liu Y."/>
            <person name="Qu J."/>
            <person name="Song X.-Z."/>
            <person name="Zhang L."/>
            <person name="Thornton R."/>
            <person name="Coyle M."/>
            <person name="Francisco L."/>
            <person name="Jackson L."/>
            <person name="Javaid M."/>
            <person name="Korchina V."/>
            <person name="Kovar C."/>
            <person name="Mata R."/>
            <person name="Mathew T."/>
            <person name="Ngo R."/>
            <person name="Nguyen L."/>
            <person name="Nguyen N."/>
            <person name="Okwuonu G."/>
            <person name="Ongeri F."/>
            <person name="Pham C."/>
            <person name="Simmons D."/>
            <person name="Wilczek-Boney K."/>
            <person name="Hale W."/>
            <person name="Jakkamsetti A."/>
            <person name="Pham P."/>
            <person name="Ruth R."/>
            <person name="San Lucas F."/>
            <person name="Warren J."/>
            <person name="Zhang J."/>
            <person name="Zhao Z."/>
            <person name="Zhou C."/>
            <person name="Zhu D."/>
            <person name="Lee S."/>
            <person name="Bess C."/>
            <person name="Blankenburg K."/>
            <person name="Forbes L."/>
            <person name="Fu Q."/>
            <person name="Gubbala S."/>
            <person name="Hirani K."/>
            <person name="Jayaseelan J.C."/>
            <person name="Lara F."/>
            <person name="Munidasa M."/>
            <person name="Palculict T."/>
            <person name="Patil S."/>
            <person name="Pu L.-L."/>
            <person name="Saada N."/>
            <person name="Tang L."/>
            <person name="Weissenberger G."/>
            <person name="Zhu Y."/>
            <person name="Hemphill L."/>
            <person name="Shang Y."/>
            <person name="Youmans B."/>
            <person name="Ayvaz T."/>
            <person name="Ross M."/>
            <person name="Santibanez J."/>
            <person name="Aqrawi P."/>
            <person name="Gross S."/>
            <person name="Joshi V."/>
            <person name="Fowler G."/>
            <person name="Nazareth L."/>
            <person name="Reid J."/>
            <person name="Worley K."/>
            <person name="Petrosino J."/>
            <person name="Highlander S."/>
            <person name="Gibbs R."/>
        </authorList>
    </citation>
    <scope>NUCLEOTIDE SEQUENCE [LARGE SCALE GENOMIC DNA]</scope>
    <source>
        <strain evidence="6 7">2681</strain>
    </source>
</reference>
<protein>
    <submittedName>
        <fullName evidence="6">Helix-turn-helix domain protein</fullName>
    </submittedName>
</protein>
<evidence type="ECO:0000313" key="7">
    <source>
        <dbReference type="Proteomes" id="UP000005316"/>
    </source>
</evidence>
<dbReference type="GO" id="GO:0012505">
    <property type="term" value="C:endomembrane system"/>
    <property type="evidence" value="ECO:0007669"/>
    <property type="project" value="UniProtKB-SubCell"/>
</dbReference>
<dbReference type="Proteomes" id="UP000005316">
    <property type="component" value="Unassembled WGS sequence"/>
</dbReference>
<feature type="domain" description="HTH cro/C1-type" evidence="5">
    <location>
        <begin position="14"/>
        <end position="68"/>
    </location>
</feature>
<gene>
    <name evidence="6" type="ORF">HMPREF9372_2865</name>
</gene>
<proteinExistence type="predicted"/>
<dbReference type="EMBL" id="AFPZ01000093">
    <property type="protein sequence ID" value="EGQ22473.1"/>
    <property type="molecule type" value="Genomic_DNA"/>
</dbReference>
<dbReference type="AlphaFoldDB" id="F9DVN4"/>
<organism evidence="6 7">
    <name type="scientific">Sporosarcina newyorkensis 2681</name>
    <dbReference type="NCBI Taxonomy" id="1027292"/>
    <lineage>
        <taxon>Bacteria</taxon>
        <taxon>Bacillati</taxon>
        <taxon>Bacillota</taxon>
        <taxon>Bacilli</taxon>
        <taxon>Bacillales</taxon>
        <taxon>Caryophanaceae</taxon>
        <taxon>Sporosarcina</taxon>
    </lineage>
</organism>
<dbReference type="OrthoDB" id="9793277at2"/>
<dbReference type="PROSITE" id="PS50943">
    <property type="entry name" value="HTH_CROC1"/>
    <property type="match status" value="1"/>
</dbReference>
<dbReference type="Gene3D" id="1.10.260.40">
    <property type="entry name" value="lambda repressor-like DNA-binding domains"/>
    <property type="match status" value="1"/>
</dbReference>
<dbReference type="Pfam" id="PF01381">
    <property type="entry name" value="HTH_3"/>
    <property type="match status" value="1"/>
</dbReference>
<dbReference type="SUPFAM" id="SSF47413">
    <property type="entry name" value="lambda repressor-like DNA-binding domains"/>
    <property type="match status" value="1"/>
</dbReference>
<comment type="caution">
    <text evidence="6">The sequence shown here is derived from an EMBL/GenBank/DDBJ whole genome shotgun (WGS) entry which is preliminary data.</text>
</comment>
<dbReference type="Pfam" id="PF06803">
    <property type="entry name" value="DUF1232"/>
    <property type="match status" value="1"/>
</dbReference>
<evidence type="ECO:0000256" key="3">
    <source>
        <dbReference type="ARBA" id="ARBA00022989"/>
    </source>
</evidence>
<name>F9DVN4_9BACL</name>
<keyword evidence="3" id="KW-1133">Transmembrane helix</keyword>
<evidence type="ECO:0000256" key="4">
    <source>
        <dbReference type="ARBA" id="ARBA00023136"/>
    </source>
</evidence>
<dbReference type="InterPro" id="IPR001387">
    <property type="entry name" value="Cro/C1-type_HTH"/>
</dbReference>
<evidence type="ECO:0000256" key="1">
    <source>
        <dbReference type="ARBA" id="ARBA00004127"/>
    </source>
</evidence>
<dbReference type="InterPro" id="IPR010652">
    <property type="entry name" value="DUF1232"/>
</dbReference>
<comment type="subcellular location">
    <subcellularLocation>
        <location evidence="1">Endomembrane system</location>
        <topology evidence="1">Multi-pass membrane protein</topology>
    </subcellularLocation>
</comment>
<dbReference type="SMART" id="SM00530">
    <property type="entry name" value="HTH_XRE"/>
    <property type="match status" value="1"/>
</dbReference>
<keyword evidence="2" id="KW-0812">Transmembrane</keyword>
<evidence type="ECO:0000256" key="2">
    <source>
        <dbReference type="ARBA" id="ARBA00022692"/>
    </source>
</evidence>
<evidence type="ECO:0000259" key="5">
    <source>
        <dbReference type="PROSITE" id="PS50943"/>
    </source>
</evidence>